<evidence type="ECO:0000259" key="2">
    <source>
        <dbReference type="SMART" id="SM00065"/>
    </source>
</evidence>
<proteinExistence type="predicted"/>
<evidence type="ECO:0000313" key="4">
    <source>
        <dbReference type="Proteomes" id="UP000015523"/>
    </source>
</evidence>
<dbReference type="AlphaFoldDB" id="T0J2I3"/>
<dbReference type="SUPFAM" id="SSF46955">
    <property type="entry name" value="Putative DNA-binding domain"/>
    <property type="match status" value="1"/>
</dbReference>
<dbReference type="PATRIC" id="fig|1346791.3.peg.2123"/>
<reference evidence="3 4" key="1">
    <citation type="journal article" date="2013" name="Genome Announc.">
        <title>Draft Genome Sequence of Sphingobium ummariense Strain RL-3, a Hexachlorocyclohexane-Degrading Bacterium.</title>
        <authorList>
            <person name="Kohli P."/>
            <person name="Dua A."/>
            <person name="Sangwan N."/>
            <person name="Oldach P."/>
            <person name="Khurana J.P."/>
            <person name="Lal R."/>
        </authorList>
    </citation>
    <scope>NUCLEOTIDE SEQUENCE [LARGE SCALE GENOMIC DNA]</scope>
    <source>
        <strain evidence="3 4">RL-3</strain>
    </source>
</reference>
<dbReference type="SUPFAM" id="SSF55781">
    <property type="entry name" value="GAF domain-like"/>
    <property type="match status" value="1"/>
</dbReference>
<dbReference type="PANTHER" id="PTHR43102:SF2">
    <property type="entry name" value="GAF DOMAIN-CONTAINING PROTEIN"/>
    <property type="match status" value="1"/>
</dbReference>
<dbReference type="NCBIfam" id="TIGR01764">
    <property type="entry name" value="excise"/>
    <property type="match status" value="1"/>
</dbReference>
<evidence type="ECO:0000256" key="1">
    <source>
        <dbReference type="SAM" id="MobiDB-lite"/>
    </source>
</evidence>
<dbReference type="Gene3D" id="1.10.1660.10">
    <property type="match status" value="1"/>
</dbReference>
<dbReference type="InterPro" id="IPR010093">
    <property type="entry name" value="SinI_DNA-bd"/>
</dbReference>
<dbReference type="EMBL" id="AUWY01000075">
    <property type="protein sequence ID" value="EQB32151.1"/>
    <property type="molecule type" value="Genomic_DNA"/>
</dbReference>
<comment type="caution">
    <text evidence="3">The sequence shown here is derived from an EMBL/GenBank/DDBJ whole genome shotgun (WGS) entry which is preliminary data.</text>
</comment>
<dbReference type="InterPro" id="IPR041657">
    <property type="entry name" value="HTH_17"/>
</dbReference>
<evidence type="ECO:0000313" key="3">
    <source>
        <dbReference type="EMBL" id="EQB32151.1"/>
    </source>
</evidence>
<feature type="domain" description="GAF" evidence="2">
    <location>
        <begin position="224"/>
        <end position="366"/>
    </location>
</feature>
<dbReference type="Proteomes" id="UP000015523">
    <property type="component" value="Unassembled WGS sequence"/>
</dbReference>
<feature type="region of interest" description="Disordered" evidence="1">
    <location>
        <begin position="362"/>
        <end position="390"/>
    </location>
</feature>
<dbReference type="GO" id="GO:0003677">
    <property type="term" value="F:DNA binding"/>
    <property type="evidence" value="ECO:0007669"/>
    <property type="project" value="InterPro"/>
</dbReference>
<dbReference type="InterPro" id="IPR029016">
    <property type="entry name" value="GAF-like_dom_sf"/>
</dbReference>
<accession>T0J2I3</accession>
<dbReference type="eggNOG" id="COG2203">
    <property type="taxonomic scope" value="Bacteria"/>
</dbReference>
<keyword evidence="4" id="KW-1185">Reference proteome</keyword>
<dbReference type="Pfam" id="PF12728">
    <property type="entry name" value="HTH_17"/>
    <property type="match status" value="1"/>
</dbReference>
<protein>
    <recommendedName>
        <fullName evidence="2">GAF domain-containing protein</fullName>
    </recommendedName>
</protein>
<organism evidence="3 4">
    <name type="scientific">Sphingobium ummariense RL-3</name>
    <dbReference type="NCBI Taxonomy" id="1346791"/>
    <lineage>
        <taxon>Bacteria</taxon>
        <taxon>Pseudomonadati</taxon>
        <taxon>Pseudomonadota</taxon>
        <taxon>Alphaproteobacteria</taxon>
        <taxon>Sphingomonadales</taxon>
        <taxon>Sphingomonadaceae</taxon>
        <taxon>Sphingobium</taxon>
    </lineage>
</organism>
<dbReference type="InterPro" id="IPR009061">
    <property type="entry name" value="DNA-bd_dom_put_sf"/>
</dbReference>
<dbReference type="SMART" id="SM00065">
    <property type="entry name" value="GAF"/>
    <property type="match status" value="1"/>
</dbReference>
<dbReference type="PANTHER" id="PTHR43102">
    <property type="entry name" value="SLR1143 PROTEIN"/>
    <property type="match status" value="1"/>
</dbReference>
<name>T0J2I3_9SPHN</name>
<dbReference type="Gene3D" id="3.30.450.40">
    <property type="match status" value="1"/>
</dbReference>
<sequence>MPVAAQQRQADWDAMSDDILTTTQAARLLGVSVRTAQLLIEGGSLPSWKTPGGHRRVYRRDVEAIIAGNPATTERPSAILVVLAGGALREEIESAASSFPEFTIVFAANRSAALLAIGERKPAALILGGSDPALLAGFVATIADETDLAADHVILITKDGLPREMEVAGVKVVTSGREAVAAMRELLSDPPQVLEAANNLPYPVALNEQQRLVALERSGLIDSAPEETFDRIAWLAANNLEAPIALVTLLTPTRQFFKARIGLDMTDTPRSWAFCNYTIMQNHVFAVEDLSQDPRFEKNPAVACDGGFRFYAGAPIRDDMGFAVGSLCIIDLTARRLNQRQTETLAALAHLGGVELRLREAKRQLQDPKRQIGRSNPKREAGTPVPPPGR</sequence>
<dbReference type="STRING" id="1346791.M529_11035"/>
<dbReference type="InterPro" id="IPR003018">
    <property type="entry name" value="GAF"/>
</dbReference>
<gene>
    <name evidence="3" type="ORF">M529_11035</name>
</gene>
<dbReference type="Pfam" id="PF01590">
    <property type="entry name" value="GAF"/>
    <property type="match status" value="1"/>
</dbReference>